<dbReference type="PANTHER" id="PTHR35369">
    <property type="entry name" value="BLR3025 PROTEIN-RELATED"/>
    <property type="match status" value="1"/>
</dbReference>
<dbReference type="KEGG" id="pgin:FRZ67_19240"/>
<name>A0A5B8VDJ0_9BACT</name>
<dbReference type="SUPFAM" id="SSF56672">
    <property type="entry name" value="DNA/RNA polymerases"/>
    <property type="match status" value="1"/>
</dbReference>
<dbReference type="AlphaFoldDB" id="A0A5B8VDJ0"/>
<dbReference type="InterPro" id="IPR050356">
    <property type="entry name" value="SulA_CellDiv_inhibitor"/>
</dbReference>
<dbReference type="PANTHER" id="PTHR35369:SF2">
    <property type="entry name" value="BLR3025 PROTEIN"/>
    <property type="match status" value="1"/>
</dbReference>
<accession>A0A5B8VDJ0</accession>
<evidence type="ECO:0000256" key="1">
    <source>
        <dbReference type="ARBA" id="ARBA00010945"/>
    </source>
</evidence>
<comment type="similarity">
    <text evidence="1">Belongs to the DNA polymerase type-Y family.</text>
</comment>
<reference evidence="4 5" key="1">
    <citation type="journal article" date="2016" name="Int. J. Syst. Evol. Microbiol.">
        <title>Panacibacter ginsenosidivorans gen. nov., sp. nov., with ginsenoside converting activity isolated from soil of a ginseng field.</title>
        <authorList>
            <person name="Siddiqi M.Z."/>
            <person name="Muhammad Shafi S."/>
            <person name="Choi K.D."/>
            <person name="Im W.T."/>
        </authorList>
    </citation>
    <scope>NUCLEOTIDE SEQUENCE [LARGE SCALE GENOMIC DNA]</scope>
    <source>
        <strain evidence="4 5">Gsoil1550</strain>
    </source>
</reference>
<evidence type="ECO:0000313" key="4">
    <source>
        <dbReference type="EMBL" id="QEC69339.1"/>
    </source>
</evidence>
<gene>
    <name evidence="4" type="ORF">FRZ67_19240</name>
</gene>
<evidence type="ECO:0000256" key="2">
    <source>
        <dbReference type="ARBA" id="ARBA00022763"/>
    </source>
</evidence>
<evidence type="ECO:0000313" key="5">
    <source>
        <dbReference type="Proteomes" id="UP000321533"/>
    </source>
</evidence>
<dbReference type="OrthoDB" id="625722at2"/>
<keyword evidence="2" id="KW-0227">DNA damage</keyword>
<proteinExistence type="inferred from homology"/>
<dbReference type="CDD" id="cd03468">
    <property type="entry name" value="PolY_like"/>
    <property type="match status" value="1"/>
</dbReference>
<dbReference type="EMBL" id="CP042435">
    <property type="protein sequence ID" value="QEC69339.1"/>
    <property type="molecule type" value="Genomic_DNA"/>
</dbReference>
<dbReference type="Gene3D" id="3.40.1170.60">
    <property type="match status" value="1"/>
</dbReference>
<dbReference type="InterPro" id="IPR043502">
    <property type="entry name" value="DNA/RNA_pol_sf"/>
</dbReference>
<organism evidence="4 5">
    <name type="scientific">Panacibacter ginsenosidivorans</name>
    <dbReference type="NCBI Taxonomy" id="1813871"/>
    <lineage>
        <taxon>Bacteria</taxon>
        <taxon>Pseudomonadati</taxon>
        <taxon>Bacteroidota</taxon>
        <taxon>Chitinophagia</taxon>
        <taxon>Chitinophagales</taxon>
        <taxon>Chitinophagaceae</taxon>
        <taxon>Panacibacter</taxon>
    </lineage>
</organism>
<feature type="domain" description="UmuC" evidence="3">
    <location>
        <begin position="17"/>
        <end position="150"/>
    </location>
</feature>
<dbReference type="RefSeq" id="WP_147192216.1">
    <property type="nucleotide sequence ID" value="NZ_CP042435.1"/>
</dbReference>
<dbReference type="Pfam" id="PF00817">
    <property type="entry name" value="IMS"/>
    <property type="match status" value="1"/>
</dbReference>
<protein>
    <submittedName>
        <fullName evidence="4">DNA polymerase Y family protein</fullName>
    </submittedName>
</protein>
<dbReference type="Gene3D" id="3.30.70.270">
    <property type="match status" value="1"/>
</dbReference>
<dbReference type="InterPro" id="IPR001126">
    <property type="entry name" value="UmuC"/>
</dbReference>
<dbReference type="Proteomes" id="UP000321533">
    <property type="component" value="Chromosome"/>
</dbReference>
<sequence length="489" mass="55675">MAHRFISIWFRSLRTDWFCRRQPALKVVAFALSVPDHRRKVITAVNTLAEKQGIHPGMVVADAKALYPNLQVLDDQPEMPARVLQALAEWCIRYSPVVAVDVPDGLILDASGCAHLWGGEEKYMDAIKSRLAAFGYQVQVAIADTIGAAWGFARYGNTSFLDLPAQALRLERATVEQLFHLGLHYIRDFCSMPRSALRRRFGELILKRLDQAFGTTKEILQPVVPVEPWQERLPCLEPIVTATGIAIAVQKLLDCLCKRLLEEGKGLRIAVLSAFRIDSKVVKIEIGTNRASHNTAHLFKLFEIKLSSIEPALGIELFVLEAKQVEDVEAPQATLWESSFGLENNAVAELLDRITGKMGMACVKRYLPDAHYWPERSFKPALSLEEKAATTWYMDRPRPLELLPKPEPIEVTAPIPDYPPMSFRYRGVFHKVIKADGPERIEQEWWLQEGQHRDYYVVEDEEGKRYWLFRSGHYDAAKTYGWYLHGFFA</sequence>
<evidence type="ECO:0000259" key="3">
    <source>
        <dbReference type="Pfam" id="PF00817"/>
    </source>
</evidence>
<dbReference type="InterPro" id="IPR043128">
    <property type="entry name" value="Rev_trsase/Diguanyl_cyclase"/>
</dbReference>
<keyword evidence="5" id="KW-1185">Reference proteome</keyword>
<dbReference type="GO" id="GO:0006281">
    <property type="term" value="P:DNA repair"/>
    <property type="evidence" value="ECO:0007669"/>
    <property type="project" value="InterPro"/>
</dbReference>